<dbReference type="Proteomes" id="UP000218334">
    <property type="component" value="Unassembled WGS sequence"/>
</dbReference>
<evidence type="ECO:0000313" key="2">
    <source>
        <dbReference type="Proteomes" id="UP000218334"/>
    </source>
</evidence>
<feature type="non-terminal residue" evidence="1">
    <location>
        <position position="1"/>
    </location>
</feature>
<organism evidence="1 2">
    <name type="scientific">Armillaria solidipes</name>
    <dbReference type="NCBI Taxonomy" id="1076256"/>
    <lineage>
        <taxon>Eukaryota</taxon>
        <taxon>Fungi</taxon>
        <taxon>Dikarya</taxon>
        <taxon>Basidiomycota</taxon>
        <taxon>Agaricomycotina</taxon>
        <taxon>Agaricomycetes</taxon>
        <taxon>Agaricomycetidae</taxon>
        <taxon>Agaricales</taxon>
        <taxon>Marasmiineae</taxon>
        <taxon>Physalacriaceae</taxon>
        <taxon>Armillaria</taxon>
    </lineage>
</organism>
<dbReference type="EMBL" id="KZ293423">
    <property type="protein sequence ID" value="PBK71786.1"/>
    <property type="molecule type" value="Genomic_DNA"/>
</dbReference>
<feature type="non-terminal residue" evidence="1">
    <location>
        <position position="77"/>
    </location>
</feature>
<gene>
    <name evidence="1" type="ORF">ARMSODRAFT_852281</name>
</gene>
<dbReference type="AlphaFoldDB" id="A0A2H3C923"/>
<dbReference type="STRING" id="1076256.A0A2H3C923"/>
<evidence type="ECO:0000313" key="1">
    <source>
        <dbReference type="EMBL" id="PBK71786.1"/>
    </source>
</evidence>
<reference evidence="2" key="1">
    <citation type="journal article" date="2017" name="Nat. Ecol. Evol.">
        <title>Genome expansion and lineage-specific genetic innovations in the forest pathogenic fungi Armillaria.</title>
        <authorList>
            <person name="Sipos G."/>
            <person name="Prasanna A.N."/>
            <person name="Walter M.C."/>
            <person name="O'Connor E."/>
            <person name="Balint B."/>
            <person name="Krizsan K."/>
            <person name="Kiss B."/>
            <person name="Hess J."/>
            <person name="Varga T."/>
            <person name="Slot J."/>
            <person name="Riley R."/>
            <person name="Boka B."/>
            <person name="Rigling D."/>
            <person name="Barry K."/>
            <person name="Lee J."/>
            <person name="Mihaltcheva S."/>
            <person name="LaButti K."/>
            <person name="Lipzen A."/>
            <person name="Waldron R."/>
            <person name="Moloney N.M."/>
            <person name="Sperisen C."/>
            <person name="Kredics L."/>
            <person name="Vagvoelgyi C."/>
            <person name="Patrignani A."/>
            <person name="Fitzpatrick D."/>
            <person name="Nagy I."/>
            <person name="Doyle S."/>
            <person name="Anderson J.B."/>
            <person name="Grigoriev I.V."/>
            <person name="Gueldener U."/>
            <person name="Muensterkoetter M."/>
            <person name="Nagy L.G."/>
        </authorList>
    </citation>
    <scope>NUCLEOTIDE SEQUENCE [LARGE SCALE GENOMIC DNA]</scope>
    <source>
        <strain evidence="2">28-4</strain>
    </source>
</reference>
<sequence>PDYWTVPGILCGCLPGGIPILIASAIMPPDVIADLTHKVRLTSECQRIAISNEKCNIAPLVHLMQHSGDSYADLYIL</sequence>
<proteinExistence type="predicted"/>
<keyword evidence="2" id="KW-1185">Reference proteome</keyword>
<protein>
    <submittedName>
        <fullName evidence="1">Uncharacterized protein</fullName>
    </submittedName>
</protein>
<name>A0A2H3C923_9AGAR</name>
<accession>A0A2H3C923</accession>